<reference evidence="1 2" key="1">
    <citation type="submission" date="2020-12" db="EMBL/GenBank/DDBJ databases">
        <title>Vagococcus allomyrinae sp. nov. and Enterococcus lavae sp. nov., isolated from the larvae of Allomyrina dichotoma.</title>
        <authorList>
            <person name="Lee S.D."/>
        </authorList>
    </citation>
    <scope>NUCLEOTIDE SEQUENCE [LARGE SCALE GENOMIC DNA]</scope>
    <source>
        <strain evidence="1 2">BWM-S5</strain>
    </source>
</reference>
<keyword evidence="2" id="KW-1185">Reference proteome</keyword>
<name>A0ABS4CNA0_9ENTE</name>
<protein>
    <recommendedName>
        <fullName evidence="3">Condensation domain-containing protein</fullName>
    </recommendedName>
</protein>
<accession>A0ABS4CNA0</accession>
<evidence type="ECO:0000313" key="2">
    <source>
        <dbReference type="Proteomes" id="UP000673375"/>
    </source>
</evidence>
<proteinExistence type="predicted"/>
<sequence>MLNTNKYDIQDTSAKEKIRTGQSFLYRKNGYESMVIEFRLKEAVCGEALTNSLRQTLKRYFYLTQKMVEIDGDFYLVKNELPVKLRHSDTLIPLGGVEANYQLIDINYYERNLVISYHHGLCDGRGILPFVRTLLYYYFSTKESQMMKLTGIQRSSDLLLEGELSEPGYVELKSAQSDTLPTVHKKGYSLPEARCQTERIKESYRYEVQIDSDSLMSYAKAVHGTPATVIAYFFSKAIQEVKGNTSEESVVCNMVTDLRAGAQLENTHRNCVSSLTIPYAEDRNEREEIQRYRERINAFKVAENMRNELQKIIALSDHLDTFPTFEEKQQVLSFFETLLSDTYILSYIGQINLGEYEKYIEEVHTYSSGTRGLSIEILALSDMFFLDIMQSFPEDRYVALFVKLLAAEGISVKLSDPIKYRVPKDKIRAV</sequence>
<organism evidence="1 2">
    <name type="scientific">Enterococcus larvae</name>
    <dbReference type="NCBI Taxonomy" id="2794352"/>
    <lineage>
        <taxon>Bacteria</taxon>
        <taxon>Bacillati</taxon>
        <taxon>Bacillota</taxon>
        <taxon>Bacilli</taxon>
        <taxon>Lactobacillales</taxon>
        <taxon>Enterococcaceae</taxon>
        <taxon>Enterococcus</taxon>
    </lineage>
</organism>
<dbReference type="Proteomes" id="UP000673375">
    <property type="component" value="Unassembled WGS sequence"/>
</dbReference>
<comment type="caution">
    <text evidence="1">The sequence shown here is derived from an EMBL/GenBank/DDBJ whole genome shotgun (WGS) entry which is preliminary data.</text>
</comment>
<evidence type="ECO:0008006" key="3">
    <source>
        <dbReference type="Google" id="ProtNLM"/>
    </source>
</evidence>
<gene>
    <name evidence="1" type="ORF">I6N96_15425</name>
</gene>
<dbReference type="EMBL" id="JAEDXU010000009">
    <property type="protein sequence ID" value="MBP1047678.1"/>
    <property type="molecule type" value="Genomic_DNA"/>
</dbReference>
<dbReference type="SUPFAM" id="SSF52777">
    <property type="entry name" value="CoA-dependent acyltransferases"/>
    <property type="match status" value="1"/>
</dbReference>
<evidence type="ECO:0000313" key="1">
    <source>
        <dbReference type="EMBL" id="MBP1047678.1"/>
    </source>
</evidence>
<dbReference type="RefSeq" id="WP_209558461.1">
    <property type="nucleotide sequence ID" value="NZ_JAEDXU010000009.1"/>
</dbReference>